<evidence type="ECO:0000313" key="1">
    <source>
        <dbReference type="EMBL" id="QJA86273.1"/>
    </source>
</evidence>
<proteinExistence type="predicted"/>
<sequence length="168" mass="19939">MNKKKVTSKERIFEFIITNFMQEFTNKELSKELGIKLGTVTSIVSYLNSAAVLNSIGRGSYCLDGEYTYNEIDKIYKNEVRLRNKGNGLKKKRVNKYKRKEEQKFELSPIELGEKLFLYIESLRDKVKRCEEMEVDNKFLVTESFKLQERIRELTEQINVFNRPKKLF</sequence>
<protein>
    <submittedName>
        <fullName evidence="1">Putative DNA binding, helix-turn-helix domain containing protein</fullName>
    </submittedName>
</protein>
<gene>
    <name evidence="1" type="ORF">MM415B02101_0009</name>
</gene>
<organism evidence="1">
    <name type="scientific">viral metagenome</name>
    <dbReference type="NCBI Taxonomy" id="1070528"/>
    <lineage>
        <taxon>unclassified sequences</taxon>
        <taxon>metagenomes</taxon>
        <taxon>organismal metagenomes</taxon>
    </lineage>
</organism>
<dbReference type="AlphaFoldDB" id="A0A6M3KVQ9"/>
<dbReference type="EMBL" id="MT142626">
    <property type="protein sequence ID" value="QJA86273.1"/>
    <property type="molecule type" value="Genomic_DNA"/>
</dbReference>
<name>A0A6M3KVQ9_9ZZZZ</name>
<accession>A0A6M3KVQ9</accession>
<reference evidence="1" key="1">
    <citation type="submission" date="2020-03" db="EMBL/GenBank/DDBJ databases">
        <title>The deep terrestrial virosphere.</title>
        <authorList>
            <person name="Holmfeldt K."/>
            <person name="Nilsson E."/>
            <person name="Simone D."/>
            <person name="Lopez-Fernandez M."/>
            <person name="Wu X."/>
            <person name="de Brujin I."/>
            <person name="Lundin D."/>
            <person name="Andersson A."/>
            <person name="Bertilsson S."/>
            <person name="Dopson M."/>
        </authorList>
    </citation>
    <scope>NUCLEOTIDE SEQUENCE</scope>
    <source>
        <strain evidence="1">MM415B02101</strain>
    </source>
</reference>